<dbReference type="PROSITE" id="PS50025">
    <property type="entry name" value="LAM_G_DOMAIN"/>
    <property type="match status" value="3"/>
</dbReference>
<feature type="compositionally biased region" description="Basic residues" evidence="2">
    <location>
        <begin position="117"/>
        <end position="129"/>
    </location>
</feature>
<dbReference type="PANTHER" id="PTHR15036:SF47">
    <property type="entry name" value="LAMININ SUBUNIT ALPHA-4"/>
    <property type="match status" value="1"/>
</dbReference>
<dbReference type="InterPro" id="IPR001791">
    <property type="entry name" value="Laminin_G"/>
</dbReference>
<accession>A0AA88N9W0</accession>
<feature type="compositionally biased region" description="Polar residues" evidence="2">
    <location>
        <begin position="130"/>
        <end position="148"/>
    </location>
</feature>
<dbReference type="PANTHER" id="PTHR15036">
    <property type="entry name" value="PIKACHURIN-LIKE PROTEIN"/>
    <property type="match status" value="1"/>
</dbReference>
<name>A0AA88N9W0_CHASR</name>
<evidence type="ECO:0000313" key="4">
    <source>
        <dbReference type="EMBL" id="KAK2851976.1"/>
    </source>
</evidence>
<dbReference type="EMBL" id="JAUPFM010000005">
    <property type="protein sequence ID" value="KAK2851976.1"/>
    <property type="molecule type" value="Genomic_DNA"/>
</dbReference>
<dbReference type="AlphaFoldDB" id="A0AA88N9W0"/>
<evidence type="ECO:0000256" key="1">
    <source>
        <dbReference type="PROSITE-ProRule" id="PRU00122"/>
    </source>
</evidence>
<dbReference type="Gene3D" id="2.60.120.200">
    <property type="match status" value="3"/>
</dbReference>
<comment type="caution">
    <text evidence="1">Lacks conserved residue(s) required for the propagation of feature annotation.</text>
</comment>
<dbReference type="CDD" id="cd00110">
    <property type="entry name" value="LamG"/>
    <property type="match status" value="2"/>
</dbReference>
<dbReference type="SMART" id="SM00282">
    <property type="entry name" value="LamG"/>
    <property type="match status" value="2"/>
</dbReference>
<protein>
    <recommendedName>
        <fullName evidence="3">Laminin G domain-containing protein</fullName>
    </recommendedName>
</protein>
<dbReference type="Pfam" id="PF02210">
    <property type="entry name" value="Laminin_G_2"/>
    <property type="match status" value="2"/>
</dbReference>
<evidence type="ECO:0000259" key="3">
    <source>
        <dbReference type="PROSITE" id="PS50025"/>
    </source>
</evidence>
<reference evidence="4" key="1">
    <citation type="submission" date="2023-07" db="EMBL/GenBank/DDBJ databases">
        <title>Chromosome-level Genome Assembly of Striped Snakehead (Channa striata).</title>
        <authorList>
            <person name="Liu H."/>
        </authorList>
    </citation>
    <scope>NUCLEOTIDE SEQUENCE</scope>
    <source>
        <strain evidence="4">Gz</strain>
        <tissue evidence="4">Muscle</tissue>
    </source>
</reference>
<evidence type="ECO:0000256" key="2">
    <source>
        <dbReference type="SAM" id="MobiDB-lite"/>
    </source>
</evidence>
<feature type="domain" description="Laminin G" evidence="3">
    <location>
        <begin position="1"/>
        <end position="101"/>
    </location>
</feature>
<feature type="domain" description="Laminin G" evidence="3">
    <location>
        <begin position="151"/>
        <end position="313"/>
    </location>
</feature>
<proteinExistence type="predicted"/>
<gene>
    <name evidence="4" type="ORF">Q5P01_008252</name>
</gene>
<organism evidence="4 5">
    <name type="scientific">Channa striata</name>
    <name type="common">Snakehead murrel</name>
    <name type="synonym">Ophicephalus striatus</name>
    <dbReference type="NCBI Taxonomy" id="64152"/>
    <lineage>
        <taxon>Eukaryota</taxon>
        <taxon>Metazoa</taxon>
        <taxon>Chordata</taxon>
        <taxon>Craniata</taxon>
        <taxon>Vertebrata</taxon>
        <taxon>Euteleostomi</taxon>
        <taxon>Actinopterygii</taxon>
        <taxon>Neopterygii</taxon>
        <taxon>Teleostei</taxon>
        <taxon>Neoteleostei</taxon>
        <taxon>Acanthomorphata</taxon>
        <taxon>Anabantaria</taxon>
        <taxon>Anabantiformes</taxon>
        <taxon>Channoidei</taxon>
        <taxon>Channidae</taxon>
        <taxon>Channa</taxon>
    </lineage>
</organism>
<dbReference type="Proteomes" id="UP001187415">
    <property type="component" value="Unassembled WGS sequence"/>
</dbReference>
<feature type="region of interest" description="Disordered" evidence="2">
    <location>
        <begin position="108"/>
        <end position="156"/>
    </location>
</feature>
<keyword evidence="5" id="KW-1185">Reference proteome</keyword>
<feature type="domain" description="Laminin G" evidence="3">
    <location>
        <begin position="320"/>
        <end position="494"/>
    </location>
</feature>
<evidence type="ECO:0000313" key="5">
    <source>
        <dbReference type="Proteomes" id="UP001187415"/>
    </source>
</evidence>
<dbReference type="InterPro" id="IPR013320">
    <property type="entry name" value="ConA-like_dom_sf"/>
</dbReference>
<sequence>MRTQKTYNDDNSHNIAIYSNINGIRLYMDDTLEKAQEVISLDSRRLDRTLEGNTFLGGMPSEGRTNLTGCISNLFIKRDTSSQMIVNLLNANENINVPLTCPAAKKPQQIVAAQPRHSNKPKTRQKKPSGSRSRSTRESCQVELSGQESRAAHFSGSTHSYQRYDSLLSSLSSLPHISMALRINSSDGVILHVAGGRRSRPGMSLSASGGHLVLLLDRGKIRSPKRYNDDQWHTVFIKQEGDEIKLIVDGINSPSRGIAGGNKIRLTGPLYVGGVPSSLKTSGAAGFAGCVRDLMLNQASAGSPTHSEGTVPCFKNPLQPGAYFSGQGGHVAIGESLLLGRNLEIQIEVRPMSDSGLLLHAGTSADQHLTVFLRHGEVIASVNSGKGEFSTSFTSDESLCNGYWHTVTVVKKNNVLQLNVDAASEHSVGPKQSRFPGAKETVYLGGVPSGVPIPTLATGLPDFQGCIRQVSVNHRPATLSKPAAVRGAVGTQGCPHM</sequence>
<comment type="caution">
    <text evidence="4">The sequence shown here is derived from an EMBL/GenBank/DDBJ whole genome shotgun (WGS) entry which is preliminary data.</text>
</comment>
<dbReference type="InterPro" id="IPR050372">
    <property type="entry name" value="Neurexin-related_CASP"/>
</dbReference>
<dbReference type="SUPFAM" id="SSF49899">
    <property type="entry name" value="Concanavalin A-like lectins/glucanases"/>
    <property type="match status" value="3"/>
</dbReference>